<dbReference type="CDD" id="cd03185">
    <property type="entry name" value="GST_C_Tau"/>
    <property type="match status" value="1"/>
</dbReference>
<protein>
    <recommendedName>
        <fullName evidence="3">Glutathione S-transferase</fullName>
        <ecNumber evidence="3">2.5.1.18</ecNumber>
    </recommendedName>
</protein>
<dbReference type="InParanoid" id="F6H0Z9"/>
<evidence type="ECO:0000256" key="3">
    <source>
        <dbReference type="RuleBase" id="RU369102"/>
    </source>
</evidence>
<dbReference type="Pfam" id="PF02798">
    <property type="entry name" value="GST_N"/>
    <property type="match status" value="1"/>
</dbReference>
<dbReference type="HOGENOM" id="CLU_011226_18_1_1"/>
<dbReference type="OrthoDB" id="202840at2759"/>
<evidence type="ECO:0000313" key="7">
    <source>
        <dbReference type="Proteomes" id="UP000009183"/>
    </source>
</evidence>
<proteinExistence type="inferred from homology"/>
<evidence type="ECO:0000313" key="6">
    <source>
        <dbReference type="EMBL" id="CCB45621.1"/>
    </source>
</evidence>
<dbReference type="EC" id="2.5.1.18" evidence="3"/>
<keyword evidence="1 3" id="KW-0808">Transferase</keyword>
<dbReference type="InterPro" id="IPR045074">
    <property type="entry name" value="GST_C_Tau"/>
</dbReference>
<dbReference type="eggNOG" id="KOG0406">
    <property type="taxonomic scope" value="Eukaryota"/>
</dbReference>
<evidence type="ECO:0000256" key="1">
    <source>
        <dbReference type="ARBA" id="ARBA00022679"/>
    </source>
</evidence>
<dbReference type="PROSITE" id="PS50404">
    <property type="entry name" value="GST_NTER"/>
    <property type="match status" value="1"/>
</dbReference>
<dbReference type="FunFam" id="1.20.1050.10:FF:000082">
    <property type="entry name" value="Glutathione transferase32"/>
    <property type="match status" value="1"/>
</dbReference>
<comment type="similarity">
    <text evidence="3">Belongs to the GST superfamily.</text>
</comment>
<dbReference type="SUPFAM" id="SSF52833">
    <property type="entry name" value="Thioredoxin-like"/>
    <property type="match status" value="1"/>
</dbReference>
<accession>F6H0Z9</accession>
<feature type="domain" description="GST C-terminal" evidence="5">
    <location>
        <begin position="30"/>
        <end position="165"/>
    </location>
</feature>
<reference evidence="7" key="1">
    <citation type="journal article" date="2007" name="Nature">
        <title>The grapevine genome sequence suggests ancestral hexaploidization in major angiosperm phyla.</title>
        <authorList>
            <consortium name="The French-Italian Public Consortium for Grapevine Genome Characterization."/>
            <person name="Jaillon O."/>
            <person name="Aury J.-M."/>
            <person name="Noel B."/>
            <person name="Policriti A."/>
            <person name="Clepet C."/>
            <person name="Casagrande A."/>
            <person name="Choisne N."/>
            <person name="Aubourg S."/>
            <person name="Vitulo N."/>
            <person name="Jubin C."/>
            <person name="Vezzi A."/>
            <person name="Legeai F."/>
            <person name="Hugueney P."/>
            <person name="Dasilva C."/>
            <person name="Horner D."/>
            <person name="Mica E."/>
            <person name="Jublot D."/>
            <person name="Poulain J."/>
            <person name="Bruyere C."/>
            <person name="Billault A."/>
            <person name="Segurens B."/>
            <person name="Gouyvenoux M."/>
            <person name="Ugarte E."/>
            <person name="Cattonaro F."/>
            <person name="Anthouard V."/>
            <person name="Vico V."/>
            <person name="Del Fabbro C."/>
            <person name="Alaux M."/>
            <person name="Di Gaspero G."/>
            <person name="Dumas V."/>
            <person name="Felice N."/>
            <person name="Paillard S."/>
            <person name="Juman I."/>
            <person name="Moroldo M."/>
            <person name="Scalabrin S."/>
            <person name="Canaguier A."/>
            <person name="Le Clainche I."/>
            <person name="Malacrida G."/>
            <person name="Durand E."/>
            <person name="Pesole G."/>
            <person name="Laucou V."/>
            <person name="Chatelet P."/>
            <person name="Merdinoglu D."/>
            <person name="Delledonne M."/>
            <person name="Pezzotti M."/>
            <person name="Lecharny A."/>
            <person name="Scarpelli C."/>
            <person name="Artiguenave F."/>
            <person name="Pe M.E."/>
            <person name="Valle G."/>
            <person name="Morgante M."/>
            <person name="Caboche M."/>
            <person name="Adam-Blondon A.-F."/>
            <person name="Weissenbach J."/>
            <person name="Quetier F."/>
            <person name="Wincker P."/>
        </authorList>
    </citation>
    <scope>NUCLEOTIDE SEQUENCE [LARGE SCALE GENOMIC DNA]</scope>
    <source>
        <strain evidence="7">cv. Pinot noir / PN40024</strain>
    </source>
</reference>
<dbReference type="EMBL" id="FN595227">
    <property type="protein sequence ID" value="CCB45621.1"/>
    <property type="molecule type" value="Genomic_DNA"/>
</dbReference>
<dbReference type="InterPro" id="IPR004045">
    <property type="entry name" value="Glutathione_S-Trfase_N"/>
</dbReference>
<dbReference type="Gene3D" id="1.20.1050.10">
    <property type="match status" value="1"/>
</dbReference>
<gene>
    <name evidence="6" type="ordered locus">VIT_18s0001g07010</name>
</gene>
<comment type="subcellular location">
    <subcellularLocation>
        <location evidence="3">Cytoplasm</location>
        <location evidence="3">Cytosol</location>
    </subcellularLocation>
</comment>
<dbReference type="SUPFAM" id="SSF47616">
    <property type="entry name" value="GST C-terminal domain-like"/>
    <property type="match status" value="1"/>
</dbReference>
<dbReference type="GO" id="GO:0005737">
    <property type="term" value="C:cytoplasm"/>
    <property type="evidence" value="ECO:0000318"/>
    <property type="project" value="GO_Central"/>
</dbReference>
<organism evidence="6 7">
    <name type="scientific">Vitis vinifera</name>
    <name type="common">Grape</name>
    <dbReference type="NCBI Taxonomy" id="29760"/>
    <lineage>
        <taxon>Eukaryota</taxon>
        <taxon>Viridiplantae</taxon>
        <taxon>Streptophyta</taxon>
        <taxon>Embryophyta</taxon>
        <taxon>Tracheophyta</taxon>
        <taxon>Spermatophyta</taxon>
        <taxon>Magnoliopsida</taxon>
        <taxon>eudicotyledons</taxon>
        <taxon>Gunneridae</taxon>
        <taxon>Pentapetalae</taxon>
        <taxon>rosids</taxon>
        <taxon>Vitales</taxon>
        <taxon>Vitaceae</taxon>
        <taxon>Viteae</taxon>
        <taxon>Vitis</taxon>
    </lineage>
</organism>
<dbReference type="InterPro" id="IPR036249">
    <property type="entry name" value="Thioredoxin-like_sf"/>
</dbReference>
<dbReference type="PROSITE" id="PS50405">
    <property type="entry name" value="GST_CTER"/>
    <property type="match status" value="1"/>
</dbReference>
<dbReference type="GO" id="GO:0006749">
    <property type="term" value="P:glutathione metabolic process"/>
    <property type="evidence" value="ECO:0000318"/>
    <property type="project" value="GO_Central"/>
</dbReference>
<name>F6H0Z9_VITVI</name>
<evidence type="ECO:0000259" key="4">
    <source>
        <dbReference type="PROSITE" id="PS50404"/>
    </source>
</evidence>
<dbReference type="InterPro" id="IPR045073">
    <property type="entry name" value="Omega/Tau-like"/>
</dbReference>
<dbReference type="AlphaFoldDB" id="F6H0Z9"/>
<dbReference type="PANTHER" id="PTHR11260:SF695">
    <property type="entry name" value="GLUTATHIONE TRANSFERASE"/>
    <property type="match status" value="1"/>
</dbReference>
<dbReference type="PANTHER" id="PTHR11260">
    <property type="entry name" value="GLUTATHIONE S-TRANSFERASE, GST, SUPERFAMILY, GST DOMAIN CONTAINING"/>
    <property type="match status" value="1"/>
</dbReference>
<evidence type="ECO:0000256" key="2">
    <source>
        <dbReference type="ARBA" id="ARBA00047960"/>
    </source>
</evidence>
<sequence>MAGNGDGVQLLGYWASPFALRIKWALKLKEIHYEYVEDHLLDKSPMLLQYNPVHKKIPVLVHKAFSKVGAEQEQAAKELRENLKTLESALEGKHFFGGETIGFLDIAVGWIGCWARMNEEVAGVNMIDVEMTPLLGAWFQKFLKLPIIKECLPPQDKLLVHTKEFHKMLMAALT</sequence>
<keyword evidence="3" id="KW-0963">Cytoplasm</keyword>
<evidence type="ECO:0000259" key="5">
    <source>
        <dbReference type="PROSITE" id="PS50405"/>
    </source>
</evidence>
<dbReference type="Proteomes" id="UP000009183">
    <property type="component" value="Chromosome 18"/>
</dbReference>
<dbReference type="InterPro" id="IPR036282">
    <property type="entry name" value="Glutathione-S-Trfase_C_sf"/>
</dbReference>
<keyword evidence="7" id="KW-1185">Reference proteome</keyword>
<comment type="catalytic activity">
    <reaction evidence="2 3">
        <text>RX + glutathione = an S-substituted glutathione + a halide anion + H(+)</text>
        <dbReference type="Rhea" id="RHEA:16437"/>
        <dbReference type="ChEBI" id="CHEBI:15378"/>
        <dbReference type="ChEBI" id="CHEBI:16042"/>
        <dbReference type="ChEBI" id="CHEBI:17792"/>
        <dbReference type="ChEBI" id="CHEBI:57925"/>
        <dbReference type="ChEBI" id="CHEBI:90779"/>
        <dbReference type="EC" id="2.5.1.18"/>
    </reaction>
</comment>
<feature type="domain" description="GST N-terminal" evidence="4">
    <location>
        <begin position="6"/>
        <end position="87"/>
    </location>
</feature>
<dbReference type="PaxDb" id="29760-VIT_18s0001g07010.t01"/>
<dbReference type="InterPro" id="IPR010987">
    <property type="entry name" value="Glutathione-S-Trfase_C-like"/>
</dbReference>
<dbReference type="GO" id="GO:0004364">
    <property type="term" value="F:glutathione transferase activity"/>
    <property type="evidence" value="ECO:0000318"/>
    <property type="project" value="GO_Central"/>
</dbReference>
<comment type="function">
    <text evidence="3">Is involved in the conjugation of reduced glutathione to a wide number of exogenous and endogenous hydrophobic electrophiles.</text>
</comment>